<evidence type="ECO:0000313" key="12">
    <source>
        <dbReference type="WBParaSite" id="ECPE_0000793801-mRNA-1"/>
    </source>
</evidence>
<keyword evidence="11" id="KW-1185">Reference proteome</keyword>
<protein>
    <recommendedName>
        <fullName evidence="7">Large ribosomal subunit protein uL14m</fullName>
    </recommendedName>
    <alternativeName>
        <fullName evidence="8">39S ribosomal protein L14, mitochondrial</fullName>
    </alternativeName>
</protein>
<dbReference type="GO" id="GO:0005739">
    <property type="term" value="C:mitochondrion"/>
    <property type="evidence" value="ECO:0007669"/>
    <property type="project" value="UniProtKB-SubCell"/>
</dbReference>
<evidence type="ECO:0000256" key="6">
    <source>
        <dbReference type="ARBA" id="ARBA00023274"/>
    </source>
</evidence>
<feature type="compositionally biased region" description="Low complexity" evidence="9">
    <location>
        <begin position="32"/>
        <end position="49"/>
    </location>
</feature>
<dbReference type="HAMAP" id="MF_01367">
    <property type="entry name" value="Ribosomal_uL14"/>
    <property type="match status" value="1"/>
</dbReference>
<feature type="compositionally biased region" description="Basic and acidic residues" evidence="9">
    <location>
        <begin position="103"/>
        <end position="116"/>
    </location>
</feature>
<dbReference type="PANTHER" id="PTHR21037">
    <property type="entry name" value="39S RIBOSOMAL PROTEIN L14, MITOCHONDRIAL"/>
    <property type="match status" value="1"/>
</dbReference>
<evidence type="ECO:0000256" key="3">
    <source>
        <dbReference type="ARBA" id="ARBA00022946"/>
    </source>
</evidence>
<organism evidence="12">
    <name type="scientific">Echinostoma caproni</name>
    <dbReference type="NCBI Taxonomy" id="27848"/>
    <lineage>
        <taxon>Eukaryota</taxon>
        <taxon>Metazoa</taxon>
        <taxon>Spiralia</taxon>
        <taxon>Lophotrochozoa</taxon>
        <taxon>Platyhelminthes</taxon>
        <taxon>Trematoda</taxon>
        <taxon>Digenea</taxon>
        <taxon>Plagiorchiida</taxon>
        <taxon>Echinostomata</taxon>
        <taxon>Echinostomatoidea</taxon>
        <taxon>Echinostomatidae</taxon>
        <taxon>Echinostoma</taxon>
    </lineage>
</organism>
<name>A0A183ALT2_9TREM</name>
<comment type="subcellular location">
    <subcellularLocation>
        <location evidence="1">Mitochondrion</location>
    </subcellularLocation>
</comment>
<dbReference type="CDD" id="cd00337">
    <property type="entry name" value="Ribosomal_uL14"/>
    <property type="match status" value="1"/>
</dbReference>
<gene>
    <name evidence="10" type="ORF">ECPE_LOCUS7917</name>
</gene>
<reference evidence="10 11" key="2">
    <citation type="submission" date="2018-11" db="EMBL/GenBank/DDBJ databases">
        <authorList>
            <consortium name="Pathogen Informatics"/>
        </authorList>
    </citation>
    <scope>NUCLEOTIDE SEQUENCE [LARGE SCALE GENOMIC DNA]</scope>
    <source>
        <strain evidence="10 11">Egypt</strain>
    </source>
</reference>
<dbReference type="EMBL" id="UZAN01045272">
    <property type="protein sequence ID" value="VDP82343.1"/>
    <property type="molecule type" value="Genomic_DNA"/>
</dbReference>
<reference evidence="12" key="1">
    <citation type="submission" date="2016-06" db="UniProtKB">
        <authorList>
            <consortium name="WormBaseParasite"/>
        </authorList>
    </citation>
    <scope>IDENTIFICATION</scope>
</reference>
<keyword evidence="5" id="KW-0496">Mitochondrion</keyword>
<evidence type="ECO:0000256" key="1">
    <source>
        <dbReference type="ARBA" id="ARBA00004173"/>
    </source>
</evidence>
<dbReference type="PANTHER" id="PTHR21037:SF3">
    <property type="entry name" value="LARGE RIBOSOMAL SUBUNIT PROTEIN UL14M"/>
    <property type="match status" value="1"/>
</dbReference>
<dbReference type="InterPro" id="IPR036853">
    <property type="entry name" value="Ribosomal_uL14_sf"/>
</dbReference>
<comment type="similarity">
    <text evidence="2">Belongs to the universal ribosomal protein uL14 family.</text>
</comment>
<dbReference type="SMART" id="SM01374">
    <property type="entry name" value="Ribosomal_L14"/>
    <property type="match status" value="1"/>
</dbReference>
<evidence type="ECO:0000256" key="2">
    <source>
        <dbReference type="ARBA" id="ARBA00010745"/>
    </source>
</evidence>
<accession>A0A183ALT2</accession>
<evidence type="ECO:0000256" key="7">
    <source>
        <dbReference type="ARBA" id="ARBA00040118"/>
    </source>
</evidence>
<keyword evidence="6" id="KW-0687">Ribonucleoprotein</keyword>
<evidence type="ECO:0000256" key="9">
    <source>
        <dbReference type="SAM" id="MobiDB-lite"/>
    </source>
</evidence>
<evidence type="ECO:0000313" key="11">
    <source>
        <dbReference type="Proteomes" id="UP000272942"/>
    </source>
</evidence>
<evidence type="ECO:0000256" key="8">
    <source>
        <dbReference type="ARBA" id="ARBA00042938"/>
    </source>
</evidence>
<feature type="region of interest" description="Disordered" evidence="9">
    <location>
        <begin position="27"/>
        <end position="49"/>
    </location>
</feature>
<dbReference type="GO" id="GO:0006412">
    <property type="term" value="P:translation"/>
    <property type="evidence" value="ECO:0007669"/>
    <property type="project" value="InterPro"/>
</dbReference>
<keyword evidence="3" id="KW-0809">Transit peptide</keyword>
<dbReference type="InterPro" id="IPR000218">
    <property type="entry name" value="Ribosomal_uL14"/>
</dbReference>
<evidence type="ECO:0000256" key="4">
    <source>
        <dbReference type="ARBA" id="ARBA00022980"/>
    </source>
</evidence>
<dbReference type="SUPFAM" id="SSF50193">
    <property type="entry name" value="Ribosomal protein L14"/>
    <property type="match status" value="1"/>
</dbReference>
<dbReference type="WBParaSite" id="ECPE_0000793801-mRNA-1">
    <property type="protein sequence ID" value="ECPE_0000793801-mRNA-1"/>
    <property type="gene ID" value="ECPE_0000793801"/>
</dbReference>
<dbReference type="AlphaFoldDB" id="A0A183ALT2"/>
<proteinExistence type="inferred from homology"/>
<evidence type="ECO:0000313" key="10">
    <source>
        <dbReference type="EMBL" id="VDP82343.1"/>
    </source>
</evidence>
<keyword evidence="4" id="KW-0689">Ribosomal protein</keyword>
<feature type="region of interest" description="Disordered" evidence="9">
    <location>
        <begin position="84"/>
        <end position="116"/>
    </location>
</feature>
<evidence type="ECO:0000256" key="5">
    <source>
        <dbReference type="ARBA" id="ARBA00023128"/>
    </source>
</evidence>
<dbReference type="GO" id="GO:1990904">
    <property type="term" value="C:ribonucleoprotein complex"/>
    <property type="evidence" value="ECO:0007669"/>
    <property type="project" value="UniProtKB-KW"/>
</dbReference>
<dbReference type="Pfam" id="PF00238">
    <property type="entry name" value="Ribosomal_L14"/>
    <property type="match status" value="1"/>
</dbReference>
<dbReference type="Gene3D" id="2.40.150.20">
    <property type="entry name" value="Ribosomal protein L14"/>
    <property type="match status" value="1"/>
</dbReference>
<dbReference type="Proteomes" id="UP000272942">
    <property type="component" value="Unassembled WGS sequence"/>
</dbReference>
<dbReference type="OrthoDB" id="21463at2759"/>
<dbReference type="GO" id="GO:0003735">
    <property type="term" value="F:structural constituent of ribosome"/>
    <property type="evidence" value="ECO:0007669"/>
    <property type="project" value="InterPro"/>
</dbReference>
<dbReference type="GO" id="GO:0005840">
    <property type="term" value="C:ribosome"/>
    <property type="evidence" value="ECO:0007669"/>
    <property type="project" value="UniProtKB-KW"/>
</dbReference>
<sequence length="368" mass="40005">MFLRRLLRSLNSIAVLRSSLDSTARLSSVHRPSVYSPISSSSSSSTTPTFVRFDTTRVNRSGQITSRSYATSKSESDAAVELEPDADPAVNDNEIVGIPQTDDPGRTRGRGKPDLLDTVRKNAKGKEYNPVDLATSLDYMNSGGLCQHQHKKLLVEIEKARDVATYLTVPPRYPQIVPSVQYSFLCRIASDTGSRIGRAARNLWTSGSVGHGPLCFVQPQTRLRVVDNSPWSSIAPATTVAESLGAKKRSLTGPQKQPAVVMRAKLATTPTGLALKPALCIRVYNQQNKGRIGDKVIVAVGGQKKRGWIVGTRQASRDGWPRFESNNIVLVDDEGNPLGTRILVPIPAKLRSLPGDISKILSIATHFV</sequence>